<evidence type="ECO:0000313" key="4">
    <source>
        <dbReference type="Proteomes" id="UP000054350"/>
    </source>
</evidence>
<feature type="compositionally biased region" description="Polar residues" evidence="2">
    <location>
        <begin position="39"/>
        <end position="49"/>
    </location>
</feature>
<dbReference type="OrthoDB" id="5574633at2759"/>
<feature type="region of interest" description="Disordered" evidence="2">
    <location>
        <begin position="39"/>
        <end position="59"/>
    </location>
</feature>
<protein>
    <submittedName>
        <fullName evidence="3">Uncharacterized protein</fullName>
    </submittedName>
</protein>
<feature type="coiled-coil region" evidence="1">
    <location>
        <begin position="263"/>
        <end position="290"/>
    </location>
</feature>
<feature type="coiled-coil region" evidence="1">
    <location>
        <begin position="123"/>
        <end position="234"/>
    </location>
</feature>
<dbReference type="VEuPathDB" id="FungiDB:AMAG_09690"/>
<feature type="compositionally biased region" description="Acidic residues" evidence="2">
    <location>
        <begin position="350"/>
        <end position="360"/>
    </location>
</feature>
<name>A0A0L0ST70_ALLM3</name>
<evidence type="ECO:0000256" key="2">
    <source>
        <dbReference type="SAM" id="MobiDB-lite"/>
    </source>
</evidence>
<dbReference type="AlphaFoldDB" id="A0A0L0ST70"/>
<dbReference type="Proteomes" id="UP000054350">
    <property type="component" value="Unassembled WGS sequence"/>
</dbReference>
<reference evidence="4" key="2">
    <citation type="submission" date="2009-11" db="EMBL/GenBank/DDBJ databases">
        <title>The Genome Sequence of Allomyces macrogynus strain ATCC 38327.</title>
        <authorList>
            <consortium name="The Broad Institute Genome Sequencing Platform"/>
            <person name="Russ C."/>
            <person name="Cuomo C."/>
            <person name="Shea T."/>
            <person name="Young S.K."/>
            <person name="Zeng Q."/>
            <person name="Koehrsen M."/>
            <person name="Haas B."/>
            <person name="Borodovsky M."/>
            <person name="Guigo R."/>
            <person name="Alvarado L."/>
            <person name="Berlin A."/>
            <person name="Borenstein D."/>
            <person name="Chen Z."/>
            <person name="Engels R."/>
            <person name="Freedman E."/>
            <person name="Gellesch M."/>
            <person name="Goldberg J."/>
            <person name="Griggs A."/>
            <person name="Gujja S."/>
            <person name="Heiman D."/>
            <person name="Hepburn T."/>
            <person name="Howarth C."/>
            <person name="Jen D."/>
            <person name="Larson L."/>
            <person name="Lewis B."/>
            <person name="Mehta T."/>
            <person name="Park D."/>
            <person name="Pearson M."/>
            <person name="Roberts A."/>
            <person name="Saif S."/>
            <person name="Shenoy N."/>
            <person name="Sisk P."/>
            <person name="Stolte C."/>
            <person name="Sykes S."/>
            <person name="Walk T."/>
            <person name="White J."/>
            <person name="Yandava C."/>
            <person name="Burger G."/>
            <person name="Gray M.W."/>
            <person name="Holland P.W.H."/>
            <person name="King N."/>
            <person name="Lang F.B.F."/>
            <person name="Roger A.J."/>
            <person name="Ruiz-Trillo I."/>
            <person name="Lander E."/>
            <person name="Nusbaum C."/>
        </authorList>
    </citation>
    <scope>NUCLEOTIDE SEQUENCE [LARGE SCALE GENOMIC DNA]</scope>
    <source>
        <strain evidence="4">ATCC 38327</strain>
    </source>
</reference>
<organism evidence="3 4">
    <name type="scientific">Allomyces macrogynus (strain ATCC 38327)</name>
    <name type="common">Allomyces javanicus var. macrogynus</name>
    <dbReference type="NCBI Taxonomy" id="578462"/>
    <lineage>
        <taxon>Eukaryota</taxon>
        <taxon>Fungi</taxon>
        <taxon>Fungi incertae sedis</taxon>
        <taxon>Blastocladiomycota</taxon>
        <taxon>Blastocladiomycetes</taxon>
        <taxon>Blastocladiales</taxon>
        <taxon>Blastocladiaceae</taxon>
        <taxon>Allomyces</taxon>
    </lineage>
</organism>
<feature type="compositionally biased region" description="Polar residues" evidence="2">
    <location>
        <begin position="338"/>
        <end position="347"/>
    </location>
</feature>
<feature type="compositionally biased region" description="Acidic residues" evidence="2">
    <location>
        <begin position="373"/>
        <end position="382"/>
    </location>
</feature>
<dbReference type="EMBL" id="GG745348">
    <property type="protein sequence ID" value="KNE65707.1"/>
    <property type="molecule type" value="Genomic_DNA"/>
</dbReference>
<keyword evidence="4" id="KW-1185">Reference proteome</keyword>
<reference evidence="3 4" key="1">
    <citation type="submission" date="2009-11" db="EMBL/GenBank/DDBJ databases">
        <title>Annotation of Allomyces macrogynus ATCC 38327.</title>
        <authorList>
            <consortium name="The Broad Institute Genome Sequencing Platform"/>
            <person name="Russ C."/>
            <person name="Cuomo C."/>
            <person name="Burger G."/>
            <person name="Gray M.W."/>
            <person name="Holland P.W.H."/>
            <person name="King N."/>
            <person name="Lang F.B.F."/>
            <person name="Roger A.J."/>
            <person name="Ruiz-Trillo I."/>
            <person name="Young S.K."/>
            <person name="Zeng Q."/>
            <person name="Gargeya S."/>
            <person name="Fitzgerald M."/>
            <person name="Haas B."/>
            <person name="Abouelleil A."/>
            <person name="Alvarado L."/>
            <person name="Arachchi H.M."/>
            <person name="Berlin A."/>
            <person name="Chapman S.B."/>
            <person name="Gearin G."/>
            <person name="Goldberg J."/>
            <person name="Griggs A."/>
            <person name="Gujja S."/>
            <person name="Hansen M."/>
            <person name="Heiman D."/>
            <person name="Howarth C."/>
            <person name="Larimer J."/>
            <person name="Lui A."/>
            <person name="MacDonald P.J.P."/>
            <person name="McCowen C."/>
            <person name="Montmayeur A."/>
            <person name="Murphy C."/>
            <person name="Neiman D."/>
            <person name="Pearson M."/>
            <person name="Priest M."/>
            <person name="Roberts A."/>
            <person name="Saif S."/>
            <person name="Shea T."/>
            <person name="Sisk P."/>
            <person name="Stolte C."/>
            <person name="Sykes S."/>
            <person name="Wortman J."/>
            <person name="Nusbaum C."/>
            <person name="Birren B."/>
        </authorList>
    </citation>
    <scope>NUCLEOTIDE SEQUENCE [LARGE SCALE GENOMIC DNA]</scope>
    <source>
        <strain evidence="3 4">ATCC 38327</strain>
    </source>
</reference>
<keyword evidence="1" id="KW-0175">Coiled coil</keyword>
<feature type="region of interest" description="Disordered" evidence="2">
    <location>
        <begin position="330"/>
        <end position="430"/>
    </location>
</feature>
<evidence type="ECO:0000313" key="3">
    <source>
        <dbReference type="EMBL" id="KNE65707.1"/>
    </source>
</evidence>
<accession>A0A0L0ST70</accession>
<feature type="compositionally biased region" description="Basic residues" evidence="2">
    <location>
        <begin position="401"/>
        <end position="413"/>
    </location>
</feature>
<gene>
    <name evidence="3" type="ORF">AMAG_09690</name>
</gene>
<evidence type="ECO:0000256" key="1">
    <source>
        <dbReference type="SAM" id="Coils"/>
    </source>
</evidence>
<proteinExistence type="predicted"/>
<sequence length="516" mass="56504">MDPPPIPARESDSRSHTLNTLHSILSRVGVLQHAGAWSATSSESGSQAGDDSFSAVTADAPMPPTLDDLLTVAYLGYGLLQEKETVEAQLTEALAREAQWIAQPSRSLNGNCRSRTSANRRLVDEQEQRIDALATTHRRQADEVRHLKAELDSLVRQHYHTTMQLAEAEDALATLRHAERDLATARLRLAKCDAELALLSDENAALKLELSRHHDALEAERDRLLADLQKELEAEKTMALENEILRCKLREGEAREFELAQQIAELTRSLDKYVDLLQEARDELEYIEERSSTRSDLGVEDASFVSEMSRLGYDPDQFGAVPVVGELLNIPPVGRDVGTQTVESRVNSDSSEDEDEDEDDLVMHRAHTAAETDVSDVSDDEDERRKSDSSDDLVYAAARRSASRRSSQRRRARPTTAMLLASTSGDGESATARVRHEADADNQLSLSFLTSLSARQYVPGMASPVSSNAPSTCSDDSHAVSSPAAAVAAAAAAFARSTSAGPWARPGRIERVLLRT</sequence>